<keyword evidence="3" id="KW-1185">Reference proteome</keyword>
<dbReference type="Proteomes" id="UP001054945">
    <property type="component" value="Unassembled WGS sequence"/>
</dbReference>
<organism evidence="2 3">
    <name type="scientific">Caerostris extrusa</name>
    <name type="common">Bark spider</name>
    <name type="synonym">Caerostris bankana</name>
    <dbReference type="NCBI Taxonomy" id="172846"/>
    <lineage>
        <taxon>Eukaryota</taxon>
        <taxon>Metazoa</taxon>
        <taxon>Ecdysozoa</taxon>
        <taxon>Arthropoda</taxon>
        <taxon>Chelicerata</taxon>
        <taxon>Arachnida</taxon>
        <taxon>Araneae</taxon>
        <taxon>Araneomorphae</taxon>
        <taxon>Entelegynae</taxon>
        <taxon>Araneoidea</taxon>
        <taxon>Araneidae</taxon>
        <taxon>Caerostris</taxon>
    </lineage>
</organism>
<dbReference type="EMBL" id="BPLR01011312">
    <property type="protein sequence ID" value="GIY45738.1"/>
    <property type="molecule type" value="Genomic_DNA"/>
</dbReference>
<feature type="non-terminal residue" evidence="2">
    <location>
        <position position="1"/>
    </location>
</feature>
<comment type="caution">
    <text evidence="2">The sequence shown here is derived from an EMBL/GenBank/DDBJ whole genome shotgun (WGS) entry which is preliminary data.</text>
</comment>
<feature type="region of interest" description="Disordered" evidence="1">
    <location>
        <begin position="45"/>
        <end position="66"/>
    </location>
</feature>
<accession>A0AAV4TP68</accession>
<name>A0AAV4TP68_CAEEX</name>
<evidence type="ECO:0000313" key="3">
    <source>
        <dbReference type="Proteomes" id="UP001054945"/>
    </source>
</evidence>
<proteinExistence type="predicted"/>
<reference evidence="2 3" key="1">
    <citation type="submission" date="2021-06" db="EMBL/GenBank/DDBJ databases">
        <title>Caerostris extrusa draft genome.</title>
        <authorList>
            <person name="Kono N."/>
            <person name="Arakawa K."/>
        </authorList>
    </citation>
    <scope>NUCLEOTIDE SEQUENCE [LARGE SCALE GENOMIC DNA]</scope>
</reference>
<protein>
    <submittedName>
        <fullName evidence="2">Uncharacterized protein</fullName>
    </submittedName>
</protein>
<sequence>HEYANASGCSKTGFSVPVVMAVLSSAWEITKLQVRAGIHANHNVHGAHAQRHDGSHHTKITNSSRR</sequence>
<dbReference type="AlphaFoldDB" id="A0AAV4TP68"/>
<gene>
    <name evidence="2" type="ORF">CEXT_399211</name>
</gene>
<evidence type="ECO:0000313" key="2">
    <source>
        <dbReference type="EMBL" id="GIY45738.1"/>
    </source>
</evidence>
<evidence type="ECO:0000256" key="1">
    <source>
        <dbReference type="SAM" id="MobiDB-lite"/>
    </source>
</evidence>